<evidence type="ECO:0000313" key="3">
    <source>
        <dbReference type="Proteomes" id="UP000323646"/>
    </source>
</evidence>
<keyword evidence="2" id="KW-0456">Lyase</keyword>
<dbReference type="AlphaFoldDB" id="A0A5D6WBL7"/>
<dbReference type="RefSeq" id="WP_149171052.1">
    <property type="nucleotide sequence ID" value="NZ_VTOY01000002.1"/>
</dbReference>
<comment type="caution">
    <text evidence="2">The sequence shown here is derived from an EMBL/GenBank/DDBJ whole genome shotgun (WGS) entry which is preliminary data.</text>
</comment>
<dbReference type="PANTHER" id="PTHR43000">
    <property type="entry name" value="DTDP-D-GLUCOSE 4,6-DEHYDRATASE-RELATED"/>
    <property type="match status" value="1"/>
</dbReference>
<sequence length="360" mass="40882">MSKVDVDFYKGKKVFITGHTGFKGTWLCKILSVMGAEVCGYAAGYPTVEGKQVFEQLDFSGRVHSIQGDVCDLEQLKACLADFSPDIVFHLAAQPIVTLSYQHPVETYRTNVMGTVNILECVRLTDSVKSVVNVTTDKVYENQEWEWGYRENEPLDGFDPYSNSKSCSELVTHSYNNSFFRKRKIAVSTARAGNVIGGGDFSVNRIIPDCVRAAYESKVIKVRNPYSIRPYQHVLEPLYAYLLLAQEQYQKFELAAAYNVGPDECDCVSTGALVDLFCKSWGRDVSWENVSCDGPHEAKFLKLDCSKYKATFKWRPHWHIQMAIEKTIEWAKCWQDAGDINALMELQIKEFFAVDEEKKL</sequence>
<dbReference type="Gene3D" id="3.90.25.10">
    <property type="entry name" value="UDP-galactose 4-epimerase, domain 1"/>
    <property type="match status" value="1"/>
</dbReference>
<evidence type="ECO:0000313" key="2">
    <source>
        <dbReference type="EMBL" id="TYZ24148.1"/>
    </source>
</evidence>
<dbReference type="GO" id="GO:0047733">
    <property type="term" value="F:CDP-glucose 4,6-dehydratase activity"/>
    <property type="evidence" value="ECO:0007669"/>
    <property type="project" value="UniProtKB-EC"/>
</dbReference>
<accession>A0A5D6WBL7</accession>
<dbReference type="InterPro" id="IPR016040">
    <property type="entry name" value="NAD(P)-bd_dom"/>
</dbReference>
<reference evidence="2 3" key="1">
    <citation type="submission" date="2019-08" db="EMBL/GenBank/DDBJ databases">
        <title>Selenomonas sp. mPRGC5 and Selenomonas sp. mPRGC8 isolated from ruminal fluid of dairy goat (Capra hircus).</title>
        <authorList>
            <person name="Poothong S."/>
            <person name="Nuengjamnong C."/>
            <person name="Tanasupawat S."/>
        </authorList>
    </citation>
    <scope>NUCLEOTIDE SEQUENCE [LARGE SCALE GENOMIC DNA]</scope>
    <source>
        <strain evidence="3">mPRGC5</strain>
    </source>
</reference>
<feature type="domain" description="NAD(P)-binding" evidence="1">
    <location>
        <begin position="15"/>
        <end position="327"/>
    </location>
</feature>
<dbReference type="SUPFAM" id="SSF51735">
    <property type="entry name" value="NAD(P)-binding Rossmann-fold domains"/>
    <property type="match status" value="1"/>
</dbReference>
<dbReference type="Proteomes" id="UP000323646">
    <property type="component" value="Unassembled WGS sequence"/>
</dbReference>
<name>A0A5D6WBL7_9FIRM</name>
<dbReference type="InterPro" id="IPR036291">
    <property type="entry name" value="NAD(P)-bd_dom_sf"/>
</dbReference>
<dbReference type="Pfam" id="PF16363">
    <property type="entry name" value="GDP_Man_Dehyd"/>
    <property type="match status" value="1"/>
</dbReference>
<dbReference type="EC" id="4.2.1.45" evidence="2"/>
<organism evidence="2 3">
    <name type="scientific">Selenomonas ruminis</name>
    <dbReference type="NCBI Taxonomy" id="2593411"/>
    <lineage>
        <taxon>Bacteria</taxon>
        <taxon>Bacillati</taxon>
        <taxon>Bacillota</taxon>
        <taxon>Negativicutes</taxon>
        <taxon>Selenomonadales</taxon>
        <taxon>Selenomonadaceae</taxon>
        <taxon>Selenomonas</taxon>
    </lineage>
</organism>
<gene>
    <name evidence="2" type="primary">rfbG</name>
    <name evidence="2" type="ORF">FZ040_05380</name>
</gene>
<protein>
    <submittedName>
        <fullName evidence="2">CDP-glucose 4,6-dehydratase</fullName>
        <ecNumber evidence="2">4.2.1.45</ecNumber>
    </submittedName>
</protein>
<dbReference type="Gene3D" id="3.40.50.720">
    <property type="entry name" value="NAD(P)-binding Rossmann-like Domain"/>
    <property type="match status" value="1"/>
</dbReference>
<dbReference type="EMBL" id="VTOY01000002">
    <property type="protein sequence ID" value="TYZ24148.1"/>
    <property type="molecule type" value="Genomic_DNA"/>
</dbReference>
<dbReference type="OrthoDB" id="9779041at2"/>
<dbReference type="CDD" id="cd05252">
    <property type="entry name" value="CDP_GD_SDR_e"/>
    <property type="match status" value="1"/>
</dbReference>
<dbReference type="InterPro" id="IPR013445">
    <property type="entry name" value="CDP_4_6_deHydtase"/>
</dbReference>
<dbReference type="NCBIfam" id="TIGR02622">
    <property type="entry name" value="CDP_4_6_dhtase"/>
    <property type="match status" value="1"/>
</dbReference>
<evidence type="ECO:0000259" key="1">
    <source>
        <dbReference type="Pfam" id="PF16363"/>
    </source>
</evidence>
<proteinExistence type="predicted"/>
<keyword evidence="3" id="KW-1185">Reference proteome</keyword>